<dbReference type="PANTHER" id="PTHR30053">
    <property type="entry name" value="ELONGATION FACTOR P"/>
    <property type="match status" value="1"/>
</dbReference>
<comment type="subcellular location">
    <subcellularLocation>
        <location evidence="1 7">Cytoplasm</location>
    </subcellularLocation>
</comment>
<dbReference type="Pfam" id="PF01132">
    <property type="entry name" value="EFP"/>
    <property type="match status" value="1"/>
</dbReference>
<evidence type="ECO:0000256" key="6">
    <source>
        <dbReference type="ARBA" id="ARBA00022917"/>
    </source>
</evidence>
<dbReference type="InterPro" id="IPR020599">
    <property type="entry name" value="Transl_elong_fac_P/YeiP"/>
</dbReference>
<dbReference type="RefSeq" id="WP_248352666.1">
    <property type="nucleotide sequence ID" value="NZ_AP025591.1"/>
</dbReference>
<dbReference type="SUPFAM" id="SSF50104">
    <property type="entry name" value="Translation proteins SH3-like domain"/>
    <property type="match status" value="1"/>
</dbReference>
<evidence type="ECO:0000256" key="1">
    <source>
        <dbReference type="ARBA" id="ARBA00004496"/>
    </source>
</evidence>
<accession>A0ABN6MWU2</accession>
<comment type="pathway">
    <text evidence="2 7">Protein biosynthesis; polypeptide chain elongation.</text>
</comment>
<evidence type="ECO:0000259" key="10">
    <source>
        <dbReference type="SMART" id="SM00841"/>
    </source>
</evidence>
<dbReference type="SUPFAM" id="SSF50249">
    <property type="entry name" value="Nucleic acid-binding proteins"/>
    <property type="match status" value="2"/>
</dbReference>
<dbReference type="Pfam" id="PF09285">
    <property type="entry name" value="Elong-fact-P_C"/>
    <property type="match status" value="1"/>
</dbReference>
<dbReference type="CDD" id="cd04470">
    <property type="entry name" value="S1_EF-P_repeat_1"/>
    <property type="match status" value="1"/>
</dbReference>
<evidence type="ECO:0000259" key="11">
    <source>
        <dbReference type="SMART" id="SM01185"/>
    </source>
</evidence>
<dbReference type="PROSITE" id="PS01275">
    <property type="entry name" value="EFP"/>
    <property type="match status" value="1"/>
</dbReference>
<sequence length="190" mass="21334">MADTLDTSAFRRGLKIEIEKEPWEVIEFQHVKPGKGSAFVRTRIKNLITGRTIDKTFKSGDVVGKPDIEEKEMQYLYREGDHYNFMDNKNYEQTFLTAEQMGDAKNFIKENTTTHILFFNGKAIGVTLPNSMDLKVVTCDPGVRGDTVSGATKPATLETGYVVNVPLFINEGDTLRIDTRSGEYLTRVAG</sequence>
<keyword evidence="6 7" id="KW-0648">Protein biosynthesis</keyword>
<dbReference type="InterPro" id="IPR008991">
    <property type="entry name" value="Translation_prot_SH3-like_sf"/>
</dbReference>
<keyword evidence="4 7" id="KW-0963">Cytoplasm</keyword>
<dbReference type="NCBIfam" id="NF001810">
    <property type="entry name" value="PRK00529.1"/>
    <property type="match status" value="1"/>
</dbReference>
<dbReference type="CDD" id="cd05794">
    <property type="entry name" value="S1_EF-P_repeat_2"/>
    <property type="match status" value="1"/>
</dbReference>
<feature type="domain" description="Elongation factor P C-terminal" evidence="10">
    <location>
        <begin position="132"/>
        <end position="187"/>
    </location>
</feature>
<dbReference type="InterPro" id="IPR001059">
    <property type="entry name" value="Transl_elong_P/YeiP_cen"/>
</dbReference>
<evidence type="ECO:0000256" key="8">
    <source>
        <dbReference type="NCBIfam" id="TIGR00038"/>
    </source>
</evidence>
<dbReference type="Pfam" id="PF08207">
    <property type="entry name" value="EFP_N"/>
    <property type="match status" value="1"/>
</dbReference>
<dbReference type="InterPro" id="IPR014722">
    <property type="entry name" value="Rib_uL2_dom2"/>
</dbReference>
<evidence type="ECO:0000256" key="7">
    <source>
        <dbReference type="HAMAP-Rule" id="MF_00141"/>
    </source>
</evidence>
<dbReference type="GO" id="GO:0003746">
    <property type="term" value="F:translation elongation factor activity"/>
    <property type="evidence" value="ECO:0007669"/>
    <property type="project" value="UniProtKB-KW"/>
</dbReference>
<dbReference type="Proteomes" id="UP001162891">
    <property type="component" value="Chromosome"/>
</dbReference>
<reference evidence="13" key="1">
    <citation type="journal article" date="2022" name="Int. J. Syst. Evol. Microbiol.">
        <title>Anaeromyxobacter oryzae sp. nov., Anaeromyxobacter diazotrophicus sp. nov. and Anaeromyxobacter paludicola sp. nov., isolated from paddy soils.</title>
        <authorList>
            <person name="Itoh H."/>
            <person name="Xu Z."/>
            <person name="Mise K."/>
            <person name="Masuda Y."/>
            <person name="Ushijima N."/>
            <person name="Hayakawa C."/>
            <person name="Shiratori Y."/>
            <person name="Senoo K."/>
        </authorList>
    </citation>
    <scope>NUCLEOTIDE SEQUENCE [LARGE SCALE GENOMIC DNA]</scope>
    <source>
        <strain evidence="13">Red232</strain>
    </source>
</reference>
<evidence type="ECO:0000256" key="3">
    <source>
        <dbReference type="ARBA" id="ARBA00009479"/>
    </source>
</evidence>
<name>A0ABN6MWU2_9BACT</name>
<comment type="similarity">
    <text evidence="3 7 9">Belongs to the elongation factor P family.</text>
</comment>
<dbReference type="InterPro" id="IPR013852">
    <property type="entry name" value="Transl_elong_P/YeiP_CS"/>
</dbReference>
<feature type="domain" description="Translation elongation factor P/YeiP central" evidence="11">
    <location>
        <begin position="70"/>
        <end position="124"/>
    </location>
</feature>
<dbReference type="InterPro" id="IPR015365">
    <property type="entry name" value="Elong-fact-P_C"/>
</dbReference>
<proteinExistence type="inferred from homology"/>
<comment type="function">
    <text evidence="7">Involved in peptide bond synthesis. Stimulates efficient translation and peptide-bond synthesis on native or reconstituted 70S ribosomes in vitro. Probably functions indirectly by altering the affinity of the ribosome for aminoacyl-tRNA, thus increasing their reactivity as acceptors for peptidyl transferase.</text>
</comment>
<dbReference type="HAMAP" id="MF_00141">
    <property type="entry name" value="EF_P"/>
    <property type="match status" value="1"/>
</dbReference>
<evidence type="ECO:0000256" key="5">
    <source>
        <dbReference type="ARBA" id="ARBA00022768"/>
    </source>
</evidence>
<evidence type="ECO:0000256" key="2">
    <source>
        <dbReference type="ARBA" id="ARBA00004815"/>
    </source>
</evidence>
<dbReference type="PIRSF" id="PIRSF005901">
    <property type="entry name" value="EF-P"/>
    <property type="match status" value="1"/>
</dbReference>
<keyword evidence="13" id="KW-1185">Reference proteome</keyword>
<dbReference type="EMBL" id="AP025591">
    <property type="protein sequence ID" value="BDG04304.1"/>
    <property type="molecule type" value="Genomic_DNA"/>
</dbReference>
<dbReference type="Gene3D" id="2.40.50.140">
    <property type="entry name" value="Nucleic acid-binding proteins"/>
    <property type="match status" value="2"/>
</dbReference>
<evidence type="ECO:0000256" key="9">
    <source>
        <dbReference type="RuleBase" id="RU004389"/>
    </source>
</evidence>
<dbReference type="PANTHER" id="PTHR30053:SF12">
    <property type="entry name" value="ELONGATION FACTOR P (EF-P) FAMILY PROTEIN"/>
    <property type="match status" value="1"/>
</dbReference>
<evidence type="ECO:0000313" key="13">
    <source>
        <dbReference type="Proteomes" id="UP001162891"/>
    </source>
</evidence>
<gene>
    <name evidence="7" type="primary">efp</name>
    <name evidence="12" type="ORF">AMOR_33000</name>
</gene>
<evidence type="ECO:0000256" key="4">
    <source>
        <dbReference type="ARBA" id="ARBA00022490"/>
    </source>
</evidence>
<dbReference type="SMART" id="SM01185">
    <property type="entry name" value="EFP"/>
    <property type="match status" value="1"/>
</dbReference>
<organism evidence="12 13">
    <name type="scientific">Anaeromyxobacter oryzae</name>
    <dbReference type="NCBI Taxonomy" id="2918170"/>
    <lineage>
        <taxon>Bacteria</taxon>
        <taxon>Pseudomonadati</taxon>
        <taxon>Myxococcota</taxon>
        <taxon>Myxococcia</taxon>
        <taxon>Myxococcales</taxon>
        <taxon>Cystobacterineae</taxon>
        <taxon>Anaeromyxobacteraceae</taxon>
        <taxon>Anaeromyxobacter</taxon>
    </lineage>
</organism>
<dbReference type="InterPro" id="IPR012340">
    <property type="entry name" value="NA-bd_OB-fold"/>
</dbReference>
<dbReference type="SMART" id="SM00841">
    <property type="entry name" value="Elong-fact-P_C"/>
    <property type="match status" value="1"/>
</dbReference>
<dbReference type="InterPro" id="IPR011768">
    <property type="entry name" value="Transl_elongation_fac_P"/>
</dbReference>
<evidence type="ECO:0000313" key="12">
    <source>
        <dbReference type="EMBL" id="BDG04304.1"/>
    </source>
</evidence>
<dbReference type="InterPro" id="IPR013185">
    <property type="entry name" value="Transl_elong_KOW-like"/>
</dbReference>
<dbReference type="NCBIfam" id="TIGR00038">
    <property type="entry name" value="efp"/>
    <property type="match status" value="1"/>
</dbReference>
<dbReference type="Gene3D" id="2.30.30.30">
    <property type="match status" value="1"/>
</dbReference>
<keyword evidence="5 7" id="KW-0251">Elongation factor</keyword>
<protein>
    <recommendedName>
        <fullName evidence="7 8">Elongation factor P</fullName>
        <shortName evidence="7">EF-P</shortName>
    </recommendedName>
</protein>